<dbReference type="GO" id="GO:0033971">
    <property type="term" value="F:hydroxyisourate hydrolase activity"/>
    <property type="evidence" value="ECO:0007669"/>
    <property type="project" value="UniProtKB-EC"/>
</dbReference>
<dbReference type="EC" id="3.5.2.17" evidence="7"/>
<name>A0A6G9YEU2_9NOCA</name>
<dbReference type="AlphaFoldDB" id="A0A6G9YEU2"/>
<evidence type="ECO:0000313" key="11">
    <source>
        <dbReference type="Proteomes" id="UP000503540"/>
    </source>
</evidence>
<dbReference type="GO" id="GO:0006144">
    <property type="term" value="P:purine nucleobase metabolic process"/>
    <property type="evidence" value="ECO:0007669"/>
    <property type="project" value="UniProtKB-KW"/>
</dbReference>
<dbReference type="NCBIfam" id="TIGR02962">
    <property type="entry name" value="hdxy_isourate"/>
    <property type="match status" value="1"/>
</dbReference>
<dbReference type="CDD" id="cd05822">
    <property type="entry name" value="TLP_HIUase"/>
    <property type="match status" value="1"/>
</dbReference>
<evidence type="ECO:0000256" key="1">
    <source>
        <dbReference type="ARBA" id="ARBA00001043"/>
    </source>
</evidence>
<reference evidence="10 11" key="1">
    <citation type="journal article" date="2019" name="ACS Chem. Biol.">
        <title>Identification and Mobilization of a Cryptic Antibiotic Biosynthesis Gene Locus from a Human-Pathogenic Nocardia Isolate.</title>
        <authorList>
            <person name="Herisse M."/>
            <person name="Ishida K."/>
            <person name="Porter J.L."/>
            <person name="Howden B."/>
            <person name="Hertweck C."/>
            <person name="Stinear T.P."/>
            <person name="Pidot S.J."/>
        </authorList>
    </citation>
    <scope>NUCLEOTIDE SEQUENCE [LARGE SCALE GENOMIC DNA]</scope>
    <source>
        <strain evidence="10 11">AUSMDU00012717</strain>
    </source>
</reference>
<accession>A0A6G9YEU2</accession>
<evidence type="ECO:0000256" key="7">
    <source>
        <dbReference type="RuleBase" id="RU361270"/>
    </source>
</evidence>
<evidence type="ECO:0000256" key="2">
    <source>
        <dbReference type="ARBA" id="ARBA00002704"/>
    </source>
</evidence>
<dbReference type="InterPro" id="IPR036817">
    <property type="entry name" value="Transthyretin/HIU_hydrolase_sf"/>
</dbReference>
<comment type="similarity">
    <text evidence="3 7">Belongs to the transthyretin family. 5-hydroxyisourate hydrolase subfamily.</text>
</comment>
<feature type="domain" description="Transthyretin/hydroxyisourate hydrolase" evidence="9">
    <location>
        <begin position="39"/>
        <end position="134"/>
    </location>
</feature>
<dbReference type="InterPro" id="IPR014306">
    <property type="entry name" value="Hydroxyisourate_hydrolase"/>
</dbReference>
<protein>
    <recommendedName>
        <fullName evidence="7">5-hydroxyisourate hydrolase</fullName>
        <shortName evidence="7">HIU hydrolase</shortName>
        <shortName evidence="7">HIUHase</shortName>
        <ecNumber evidence="7">3.5.2.17</ecNumber>
    </recommendedName>
</protein>
<gene>
    <name evidence="10" type="primary">uraH</name>
    <name evidence="10" type="ORF">F5544_19130</name>
</gene>
<evidence type="ECO:0000256" key="6">
    <source>
        <dbReference type="ARBA" id="ARBA00022801"/>
    </source>
</evidence>
<evidence type="ECO:0000256" key="4">
    <source>
        <dbReference type="ARBA" id="ARBA00011881"/>
    </source>
</evidence>
<evidence type="ECO:0000256" key="5">
    <source>
        <dbReference type="ARBA" id="ARBA00022631"/>
    </source>
</evidence>
<dbReference type="InterPro" id="IPR023416">
    <property type="entry name" value="Transthyretin/HIU_hydrolase_d"/>
</dbReference>
<comment type="subunit">
    <text evidence="4 7">Homotetramer.</text>
</comment>
<proteinExistence type="inferred from homology"/>
<feature type="region of interest" description="Disordered" evidence="8">
    <location>
        <begin position="1"/>
        <end position="36"/>
    </location>
</feature>
<dbReference type="SUPFAM" id="SSF49472">
    <property type="entry name" value="Transthyretin (synonym: prealbumin)"/>
    <property type="match status" value="1"/>
</dbReference>
<dbReference type="Pfam" id="PF00576">
    <property type="entry name" value="Transthyretin"/>
    <property type="match status" value="1"/>
</dbReference>
<dbReference type="KEGG" id="nah:F5544_19130"/>
<comment type="catalytic activity">
    <reaction evidence="1 7">
        <text>5-hydroxyisourate + H2O = 5-hydroxy-2-oxo-4-ureido-2,5-dihydro-1H-imidazole-5-carboxylate + H(+)</text>
        <dbReference type="Rhea" id="RHEA:23736"/>
        <dbReference type="ChEBI" id="CHEBI:15377"/>
        <dbReference type="ChEBI" id="CHEBI:15378"/>
        <dbReference type="ChEBI" id="CHEBI:18072"/>
        <dbReference type="ChEBI" id="CHEBI:58639"/>
        <dbReference type="EC" id="3.5.2.17"/>
    </reaction>
</comment>
<evidence type="ECO:0000313" key="10">
    <source>
        <dbReference type="EMBL" id="QIS11694.1"/>
    </source>
</evidence>
<keyword evidence="6 7" id="KW-0378">Hydrolase</keyword>
<dbReference type="PROSITE" id="PS00769">
    <property type="entry name" value="TRANSTHYRETIN_2"/>
    <property type="match status" value="1"/>
</dbReference>
<dbReference type="Gene3D" id="2.60.40.180">
    <property type="entry name" value="Transthyretin/hydroxyisourate hydrolase domain"/>
    <property type="match status" value="1"/>
</dbReference>
<dbReference type="EMBL" id="CP046172">
    <property type="protein sequence ID" value="QIS11694.1"/>
    <property type="molecule type" value="Genomic_DNA"/>
</dbReference>
<evidence type="ECO:0000256" key="8">
    <source>
        <dbReference type="SAM" id="MobiDB-lite"/>
    </source>
</evidence>
<organism evidence="10 11">
    <name type="scientific">Nocardia arthritidis</name>
    <dbReference type="NCBI Taxonomy" id="228602"/>
    <lineage>
        <taxon>Bacteria</taxon>
        <taxon>Bacillati</taxon>
        <taxon>Actinomycetota</taxon>
        <taxon>Actinomycetes</taxon>
        <taxon>Mycobacteriales</taxon>
        <taxon>Nocardiaceae</taxon>
        <taxon>Nocardia</taxon>
    </lineage>
</organism>
<dbReference type="InterPro" id="IPR023419">
    <property type="entry name" value="Transthyretin_CS"/>
</dbReference>
<dbReference type="PANTHER" id="PTHR10395">
    <property type="entry name" value="URICASE AND TRANSTHYRETIN-RELATED"/>
    <property type="match status" value="1"/>
</dbReference>
<keyword evidence="5 7" id="KW-0659">Purine metabolism</keyword>
<dbReference type="Proteomes" id="UP000503540">
    <property type="component" value="Chromosome"/>
</dbReference>
<keyword evidence="11" id="KW-1185">Reference proteome</keyword>
<evidence type="ECO:0000256" key="3">
    <source>
        <dbReference type="ARBA" id="ARBA00009850"/>
    </source>
</evidence>
<dbReference type="InterPro" id="IPR023418">
    <property type="entry name" value="Thyroxine_BS"/>
</dbReference>
<comment type="function">
    <text evidence="2">Catalyzes the hydrolysis of 5-hydroxyisourate (HIU) to 2-oxo-4-hydroxy-4-carboxy-5-ureidoimidazoline (OHCU).</text>
</comment>
<dbReference type="PROSITE" id="PS00768">
    <property type="entry name" value="TRANSTHYRETIN_1"/>
    <property type="match status" value="1"/>
</dbReference>
<feature type="compositionally biased region" description="Low complexity" evidence="8">
    <location>
        <begin position="1"/>
        <end position="18"/>
    </location>
</feature>
<evidence type="ECO:0000259" key="9">
    <source>
        <dbReference type="Pfam" id="PF00576"/>
    </source>
</evidence>
<sequence>MAQTAGEPARGGARCGARSARRDHRAAGGQAGGGTQLSLSTHVLNAATGRPAAGLAVRLVAADGMVLADRRTDDDGRVKDLPAPAPGVHRLIFDTAAVSPFYPTVTIEFTVTDADEHYHVPLLLSPYSYSTYRGS</sequence>
<dbReference type="PANTHER" id="PTHR10395:SF7">
    <property type="entry name" value="5-HYDROXYISOURATE HYDROLASE"/>
    <property type="match status" value="1"/>
</dbReference>